<organism evidence="2 3">
    <name type="scientific">Octopus vulgaris</name>
    <name type="common">Common octopus</name>
    <dbReference type="NCBI Taxonomy" id="6645"/>
    <lineage>
        <taxon>Eukaryota</taxon>
        <taxon>Metazoa</taxon>
        <taxon>Spiralia</taxon>
        <taxon>Lophotrochozoa</taxon>
        <taxon>Mollusca</taxon>
        <taxon>Cephalopoda</taxon>
        <taxon>Coleoidea</taxon>
        <taxon>Octopodiformes</taxon>
        <taxon>Octopoda</taxon>
        <taxon>Incirrata</taxon>
        <taxon>Octopodidae</taxon>
        <taxon>Octopus</taxon>
    </lineage>
</organism>
<name>A0AA36FMZ3_OCTVU</name>
<keyword evidence="3" id="KW-1185">Reference proteome</keyword>
<feature type="region of interest" description="Disordered" evidence="1">
    <location>
        <begin position="52"/>
        <end position="165"/>
    </location>
</feature>
<evidence type="ECO:0000256" key="1">
    <source>
        <dbReference type="SAM" id="MobiDB-lite"/>
    </source>
</evidence>
<gene>
    <name evidence="2" type="ORF">OCTVUL_1B020571</name>
</gene>
<evidence type="ECO:0000313" key="2">
    <source>
        <dbReference type="EMBL" id="CAI9743812.1"/>
    </source>
</evidence>
<reference evidence="2" key="1">
    <citation type="submission" date="2023-08" db="EMBL/GenBank/DDBJ databases">
        <authorList>
            <person name="Alioto T."/>
            <person name="Alioto T."/>
            <person name="Gomez Garrido J."/>
        </authorList>
    </citation>
    <scope>NUCLEOTIDE SEQUENCE</scope>
</reference>
<dbReference type="Proteomes" id="UP001162480">
    <property type="component" value="Chromosome 29"/>
</dbReference>
<proteinExistence type="predicted"/>
<evidence type="ECO:0000313" key="3">
    <source>
        <dbReference type="Proteomes" id="UP001162480"/>
    </source>
</evidence>
<sequence>MNSLTRQTDTSRREAITTFGNSFSENGVLTIYEHVHTREKLYHVAVEAKFSRVRKKHRKADETEGSRNDVEVKPGPDTKADETKGSRNDVEVKPGPDIKADETEGSRNVAVEAKASSMWEKHRKADEAKGSRNDVEVKPGPDTIADGTEGSRNDMGTIKESGSNAPGTSMPNYAIIIPAIIQCFAAILL</sequence>
<feature type="compositionally biased region" description="Basic and acidic residues" evidence="1">
    <location>
        <begin position="59"/>
        <end position="105"/>
    </location>
</feature>
<feature type="compositionally biased region" description="Basic and acidic residues" evidence="1">
    <location>
        <begin position="119"/>
        <end position="139"/>
    </location>
</feature>
<protein>
    <submittedName>
        <fullName evidence="2">Uncharacterized protein</fullName>
    </submittedName>
</protein>
<accession>A0AA36FMZ3</accession>
<dbReference type="EMBL" id="OX597842">
    <property type="protein sequence ID" value="CAI9743812.1"/>
    <property type="molecule type" value="Genomic_DNA"/>
</dbReference>
<dbReference type="AlphaFoldDB" id="A0AA36FMZ3"/>